<evidence type="ECO:0000259" key="2">
    <source>
        <dbReference type="PROSITE" id="PS50090"/>
    </source>
</evidence>
<protein>
    <recommendedName>
        <fullName evidence="2">Myb-like domain-containing protein</fullName>
    </recommendedName>
</protein>
<dbReference type="AlphaFoldDB" id="A2X4M9"/>
<dbReference type="HOGENOM" id="CLU_428577_0_0_1"/>
<evidence type="ECO:0000313" key="3">
    <source>
        <dbReference type="EMBL" id="EAY85789.1"/>
    </source>
</evidence>
<sequence>MPSPPLDPHHVARPARANNRTNSKAFSFRKWHHGTQVLGSFITKLANYLPPSVPSYASTKMLYEALSQSPLTKCCIKERSLKRLAAILYGCGALIYTMYITPNLKKSKKFHPDVACTRNQHNSGRAYQDGVNEAVKRHGKRLEWIGRRRGGGGGGGGDGRIYHETGLADLAIAEQADLEAASLTSGALRSAAAPPSSLGSRDRTAPLAMRCGGVEETGVGVWGVGAATAARRRGIAVMGWTTKEREKAAASRGSWSVGRRRWRRGKWRRGLGGVGRRTEEAWIPLQAGQGGRRWQGAMATVVGGRAMRNGVWAEWAADAEKKEWGRRRSIRATTMCLKAESASQCPARYEENNVVDIEESSDNSQEAGRRGTRVNWTEEENIRLLSSWLNNSVDPINGNDKKAEYYWKAVAVEFNSNTSRSNRKRTVVQCKTHWGGVKKEIGKFCGAYSRARSTFSSGYSDDMIMEKAHIMFKSENNEKPFTLEYMWRELKDQPKWRRVLEEDSKNKRTKISESGAYTSSSNQDTEEENRRKKKRPEGQKKAKAKLKGRGKNVAPSPLGDQPCQDSVLYNEAIKVKAEAMLKSAEATSKSAEAKKEYTRMEKYQTYLKFLDKDTSNFSDAKLKRHEAVLEKLATELVEE</sequence>
<gene>
    <name evidence="3" type="ORF">OsI_07150</name>
</gene>
<dbReference type="Gramene" id="BGIOSGA008175-TA">
    <property type="protein sequence ID" value="BGIOSGA008175-PA"/>
    <property type="gene ID" value="BGIOSGA008175"/>
</dbReference>
<feature type="region of interest" description="Disordered" evidence="1">
    <location>
        <begin position="501"/>
        <end position="564"/>
    </location>
</feature>
<feature type="domain" description="Myb-like" evidence="2">
    <location>
        <begin position="368"/>
        <end position="434"/>
    </location>
</feature>
<evidence type="ECO:0000256" key="1">
    <source>
        <dbReference type="SAM" id="MobiDB-lite"/>
    </source>
</evidence>
<dbReference type="PANTHER" id="PTHR45224:SF16">
    <property type="entry name" value="OS01G0527900 PROTEIN"/>
    <property type="match status" value="1"/>
</dbReference>
<dbReference type="PANTHER" id="PTHR45224">
    <property type="entry name" value="OS01G0527900 PROTEIN-RELATED"/>
    <property type="match status" value="1"/>
</dbReference>
<dbReference type="EMBL" id="CM000127">
    <property type="protein sequence ID" value="EAY85789.1"/>
    <property type="molecule type" value="Genomic_DNA"/>
</dbReference>
<dbReference type="Proteomes" id="UP000007015">
    <property type="component" value="Chromosome 2"/>
</dbReference>
<reference evidence="3 4" key="1">
    <citation type="journal article" date="2005" name="PLoS Biol.">
        <title>The genomes of Oryza sativa: a history of duplications.</title>
        <authorList>
            <person name="Yu J."/>
            <person name="Wang J."/>
            <person name="Lin W."/>
            <person name="Li S."/>
            <person name="Li H."/>
            <person name="Zhou J."/>
            <person name="Ni P."/>
            <person name="Dong W."/>
            <person name="Hu S."/>
            <person name="Zeng C."/>
            <person name="Zhang J."/>
            <person name="Zhang Y."/>
            <person name="Li R."/>
            <person name="Xu Z."/>
            <person name="Li S."/>
            <person name="Li X."/>
            <person name="Zheng H."/>
            <person name="Cong L."/>
            <person name="Lin L."/>
            <person name="Yin J."/>
            <person name="Geng J."/>
            <person name="Li G."/>
            <person name="Shi J."/>
            <person name="Liu J."/>
            <person name="Lv H."/>
            <person name="Li J."/>
            <person name="Wang J."/>
            <person name="Deng Y."/>
            <person name="Ran L."/>
            <person name="Shi X."/>
            <person name="Wang X."/>
            <person name="Wu Q."/>
            <person name="Li C."/>
            <person name="Ren X."/>
            <person name="Wang J."/>
            <person name="Wang X."/>
            <person name="Li D."/>
            <person name="Liu D."/>
            <person name="Zhang X."/>
            <person name="Ji Z."/>
            <person name="Zhao W."/>
            <person name="Sun Y."/>
            <person name="Zhang Z."/>
            <person name="Bao J."/>
            <person name="Han Y."/>
            <person name="Dong L."/>
            <person name="Ji J."/>
            <person name="Chen P."/>
            <person name="Wu S."/>
            <person name="Liu J."/>
            <person name="Xiao Y."/>
            <person name="Bu D."/>
            <person name="Tan J."/>
            <person name="Yang L."/>
            <person name="Ye C."/>
            <person name="Zhang J."/>
            <person name="Xu J."/>
            <person name="Zhou Y."/>
            <person name="Yu Y."/>
            <person name="Zhang B."/>
            <person name="Zhuang S."/>
            <person name="Wei H."/>
            <person name="Liu B."/>
            <person name="Lei M."/>
            <person name="Yu H."/>
            <person name="Li Y."/>
            <person name="Xu H."/>
            <person name="Wei S."/>
            <person name="He X."/>
            <person name="Fang L."/>
            <person name="Zhang Z."/>
            <person name="Zhang Y."/>
            <person name="Huang X."/>
            <person name="Su Z."/>
            <person name="Tong W."/>
            <person name="Li J."/>
            <person name="Tong Z."/>
            <person name="Li S."/>
            <person name="Ye J."/>
            <person name="Wang L."/>
            <person name="Fang L."/>
            <person name="Lei T."/>
            <person name="Chen C."/>
            <person name="Chen H."/>
            <person name="Xu Z."/>
            <person name="Li H."/>
            <person name="Huang H."/>
            <person name="Zhang F."/>
            <person name="Xu H."/>
            <person name="Li N."/>
            <person name="Zhao C."/>
            <person name="Li S."/>
            <person name="Dong L."/>
            <person name="Huang Y."/>
            <person name="Li L."/>
            <person name="Xi Y."/>
            <person name="Qi Q."/>
            <person name="Li W."/>
            <person name="Zhang B."/>
            <person name="Hu W."/>
            <person name="Zhang Y."/>
            <person name="Tian X."/>
            <person name="Jiao Y."/>
            <person name="Liang X."/>
            <person name="Jin J."/>
            <person name="Gao L."/>
            <person name="Zheng W."/>
            <person name="Hao B."/>
            <person name="Liu S."/>
            <person name="Wang W."/>
            <person name="Yuan L."/>
            <person name="Cao M."/>
            <person name="McDermott J."/>
            <person name="Samudrala R."/>
            <person name="Wang J."/>
            <person name="Wong G.K."/>
            <person name="Yang H."/>
        </authorList>
    </citation>
    <scope>NUCLEOTIDE SEQUENCE [LARGE SCALE GENOMIC DNA]</scope>
    <source>
        <strain evidence="4">cv. 93-11</strain>
    </source>
</reference>
<dbReference type="STRING" id="39946.A2X4M9"/>
<organism evidence="3 4">
    <name type="scientific">Oryza sativa subsp. indica</name>
    <name type="common">Rice</name>
    <dbReference type="NCBI Taxonomy" id="39946"/>
    <lineage>
        <taxon>Eukaryota</taxon>
        <taxon>Viridiplantae</taxon>
        <taxon>Streptophyta</taxon>
        <taxon>Embryophyta</taxon>
        <taxon>Tracheophyta</taxon>
        <taxon>Spermatophyta</taxon>
        <taxon>Magnoliopsida</taxon>
        <taxon>Liliopsida</taxon>
        <taxon>Poales</taxon>
        <taxon>Poaceae</taxon>
        <taxon>BOP clade</taxon>
        <taxon>Oryzoideae</taxon>
        <taxon>Oryzeae</taxon>
        <taxon>Oryzinae</taxon>
        <taxon>Oryza</taxon>
        <taxon>Oryza sativa</taxon>
    </lineage>
</organism>
<name>A2X4M9_ORYSI</name>
<accession>A2X4M9</accession>
<evidence type="ECO:0000313" key="4">
    <source>
        <dbReference type="Proteomes" id="UP000007015"/>
    </source>
</evidence>
<proteinExistence type="predicted"/>
<keyword evidence="4" id="KW-1185">Reference proteome</keyword>
<feature type="compositionally biased region" description="Basic residues" evidence="1">
    <location>
        <begin position="531"/>
        <end position="550"/>
    </location>
</feature>
<dbReference type="InterPro" id="IPR001005">
    <property type="entry name" value="SANT/Myb"/>
</dbReference>
<dbReference type="PROSITE" id="PS50090">
    <property type="entry name" value="MYB_LIKE"/>
    <property type="match status" value="1"/>
</dbReference>